<dbReference type="RefSeq" id="WP_344968318.1">
    <property type="nucleotide sequence ID" value="NZ_BAABDD010000004.1"/>
</dbReference>
<gene>
    <name evidence="1" type="ORF">GCM10022402_12830</name>
</gene>
<protein>
    <recommendedName>
        <fullName evidence="3">DivIVA domain-containing protein</fullName>
    </recommendedName>
</protein>
<accession>A0ABP7F8X8</accession>
<dbReference type="NCBIfam" id="TIGR03544">
    <property type="entry name" value="DivI1A_domain"/>
    <property type="match status" value="1"/>
</dbReference>
<dbReference type="Proteomes" id="UP001500908">
    <property type="component" value="Unassembled WGS sequence"/>
</dbReference>
<reference evidence="2" key="1">
    <citation type="journal article" date="2019" name="Int. J. Syst. Evol. Microbiol.">
        <title>The Global Catalogue of Microorganisms (GCM) 10K type strain sequencing project: providing services to taxonomists for standard genome sequencing and annotation.</title>
        <authorList>
            <consortium name="The Broad Institute Genomics Platform"/>
            <consortium name="The Broad Institute Genome Sequencing Center for Infectious Disease"/>
            <person name="Wu L."/>
            <person name="Ma J."/>
        </authorList>
    </citation>
    <scope>NUCLEOTIDE SEQUENCE [LARGE SCALE GENOMIC DNA]</scope>
    <source>
        <strain evidence="2">JCM 17137</strain>
    </source>
</reference>
<comment type="caution">
    <text evidence="1">The sequence shown here is derived from an EMBL/GenBank/DDBJ whole genome shotgun (WGS) entry which is preliminary data.</text>
</comment>
<evidence type="ECO:0000313" key="1">
    <source>
        <dbReference type="EMBL" id="GAA3733897.1"/>
    </source>
</evidence>
<sequence length="78" mass="8603">MDVTAPEFDVAMRGYARDQVVPLVERIIATLEARQGAAPPEQPVTSAEVQQTRFDVVLRGFNRTQVKEYLASVAGLLD</sequence>
<keyword evidence="2" id="KW-1185">Reference proteome</keyword>
<dbReference type="InterPro" id="IPR019933">
    <property type="entry name" value="DivIVA_domain"/>
</dbReference>
<name>A0ABP7F8X8_9ACTN</name>
<organism evidence="1 2">
    <name type="scientific">Salinactinospora qingdaonensis</name>
    <dbReference type="NCBI Taxonomy" id="702744"/>
    <lineage>
        <taxon>Bacteria</taxon>
        <taxon>Bacillati</taxon>
        <taxon>Actinomycetota</taxon>
        <taxon>Actinomycetes</taxon>
        <taxon>Streptosporangiales</taxon>
        <taxon>Nocardiopsidaceae</taxon>
        <taxon>Salinactinospora</taxon>
    </lineage>
</organism>
<evidence type="ECO:0000313" key="2">
    <source>
        <dbReference type="Proteomes" id="UP001500908"/>
    </source>
</evidence>
<dbReference type="EMBL" id="BAABDD010000004">
    <property type="protein sequence ID" value="GAA3733897.1"/>
    <property type="molecule type" value="Genomic_DNA"/>
</dbReference>
<evidence type="ECO:0008006" key="3">
    <source>
        <dbReference type="Google" id="ProtNLM"/>
    </source>
</evidence>
<proteinExistence type="predicted"/>